<proteinExistence type="predicted"/>
<dbReference type="PANTHER" id="PTHR30136:SF34">
    <property type="entry name" value="TRANSCRIPTIONAL REGULATOR"/>
    <property type="match status" value="1"/>
</dbReference>
<dbReference type="GO" id="GO:0045892">
    <property type="term" value="P:negative regulation of DNA-templated transcription"/>
    <property type="evidence" value="ECO:0007669"/>
    <property type="project" value="TreeGrafter"/>
</dbReference>
<feature type="domain" description="HTH iclR-type" evidence="5">
    <location>
        <begin position="299"/>
        <end position="366"/>
    </location>
</feature>
<dbReference type="PANTHER" id="PTHR30136">
    <property type="entry name" value="HELIX-TURN-HELIX TRANSCRIPTIONAL REGULATOR, ICLR FAMILY"/>
    <property type="match status" value="1"/>
</dbReference>
<keyword evidence="2" id="KW-0238">DNA-binding</keyword>
<dbReference type="PROSITE" id="PS51078">
    <property type="entry name" value="ICLR_ED"/>
    <property type="match status" value="2"/>
</dbReference>
<reference evidence="7" key="1">
    <citation type="submission" date="2022-10" db="EMBL/GenBank/DDBJ databases">
        <title>The complete genomes of actinobacterial strains from the NBC collection.</title>
        <authorList>
            <person name="Joergensen T.S."/>
            <person name="Alvarez Arevalo M."/>
            <person name="Sterndorff E.B."/>
            <person name="Faurdal D."/>
            <person name="Vuksanovic O."/>
            <person name="Mourched A.-S."/>
            <person name="Charusanti P."/>
            <person name="Shaw S."/>
            <person name="Blin K."/>
            <person name="Weber T."/>
        </authorList>
    </citation>
    <scope>NUCLEOTIDE SEQUENCE</scope>
    <source>
        <strain evidence="7">NBC_00148</strain>
    </source>
</reference>
<evidence type="ECO:0000313" key="7">
    <source>
        <dbReference type="EMBL" id="WTQ72078.1"/>
    </source>
</evidence>
<dbReference type="Gene3D" id="3.30.450.40">
    <property type="match status" value="2"/>
</dbReference>
<evidence type="ECO:0000256" key="3">
    <source>
        <dbReference type="ARBA" id="ARBA00023163"/>
    </source>
</evidence>
<dbReference type="InterPro" id="IPR029016">
    <property type="entry name" value="GAF-like_dom_sf"/>
</dbReference>
<dbReference type="EMBL" id="CP108169">
    <property type="protein sequence ID" value="WTQ72078.1"/>
    <property type="molecule type" value="Genomic_DNA"/>
</dbReference>
<dbReference type="Pfam" id="PF01614">
    <property type="entry name" value="IclR_C"/>
    <property type="match status" value="2"/>
</dbReference>
<dbReference type="GO" id="GO:0003700">
    <property type="term" value="F:DNA-binding transcription factor activity"/>
    <property type="evidence" value="ECO:0007669"/>
    <property type="project" value="TreeGrafter"/>
</dbReference>
<feature type="domain" description="IclR-ED" evidence="6">
    <location>
        <begin position="360"/>
        <end position="544"/>
    </location>
</feature>
<dbReference type="InterPro" id="IPR036388">
    <property type="entry name" value="WH-like_DNA-bd_sf"/>
</dbReference>
<evidence type="ECO:0000256" key="4">
    <source>
        <dbReference type="SAM" id="MobiDB-lite"/>
    </source>
</evidence>
<keyword evidence="1" id="KW-0805">Transcription regulation</keyword>
<organism evidence="7">
    <name type="scientific">Streptomyces sp. NBC_00148</name>
    <dbReference type="NCBI Taxonomy" id="2903626"/>
    <lineage>
        <taxon>Bacteria</taxon>
        <taxon>Bacillati</taxon>
        <taxon>Actinomycetota</taxon>
        <taxon>Actinomycetes</taxon>
        <taxon>Kitasatosporales</taxon>
        <taxon>Streptomycetaceae</taxon>
        <taxon>Streptomyces</taxon>
    </lineage>
</organism>
<dbReference type="InterPro" id="IPR050707">
    <property type="entry name" value="HTH_MetabolicPath_Reg"/>
</dbReference>
<keyword evidence="3" id="KW-0804">Transcription</keyword>
<dbReference type="InterPro" id="IPR014757">
    <property type="entry name" value="Tscrpt_reg_IclR_C"/>
</dbReference>
<evidence type="ECO:0000259" key="5">
    <source>
        <dbReference type="PROSITE" id="PS51077"/>
    </source>
</evidence>
<gene>
    <name evidence="7" type="ORF">OG222_02840</name>
</gene>
<dbReference type="SUPFAM" id="SSF55781">
    <property type="entry name" value="GAF domain-like"/>
    <property type="match status" value="2"/>
</dbReference>
<dbReference type="AlphaFoldDB" id="A0AAU1LLA0"/>
<accession>A0AAU1LLA0</accession>
<protein>
    <submittedName>
        <fullName evidence="7">Helix-turn-helix domain-containing protein</fullName>
    </submittedName>
</protein>
<dbReference type="InterPro" id="IPR012794">
    <property type="entry name" value="PcaR_PcaU"/>
</dbReference>
<feature type="region of interest" description="Disordered" evidence="4">
    <location>
        <begin position="264"/>
        <end position="284"/>
    </location>
</feature>
<feature type="domain" description="HTH iclR-type" evidence="5">
    <location>
        <begin position="18"/>
        <end position="78"/>
    </location>
</feature>
<dbReference type="GO" id="GO:0003677">
    <property type="term" value="F:DNA binding"/>
    <property type="evidence" value="ECO:0007669"/>
    <property type="project" value="UniProtKB-KW"/>
</dbReference>
<dbReference type="GO" id="GO:0046278">
    <property type="term" value="P:3,4-dihydroxybenzoate metabolic process"/>
    <property type="evidence" value="ECO:0007669"/>
    <property type="project" value="InterPro"/>
</dbReference>
<dbReference type="NCBIfam" id="TIGR02431">
    <property type="entry name" value="pcaR_pcaU"/>
    <property type="match status" value="1"/>
</dbReference>
<dbReference type="PROSITE" id="PS51077">
    <property type="entry name" value="HTH_ICLR"/>
    <property type="match status" value="2"/>
</dbReference>
<evidence type="ECO:0000256" key="1">
    <source>
        <dbReference type="ARBA" id="ARBA00023015"/>
    </source>
</evidence>
<dbReference type="SUPFAM" id="SSF46785">
    <property type="entry name" value="Winged helix' DNA-binding domain"/>
    <property type="match status" value="2"/>
</dbReference>
<dbReference type="Pfam" id="PF09339">
    <property type="entry name" value="HTH_IclR"/>
    <property type="match status" value="2"/>
</dbReference>
<feature type="domain" description="IclR-ED" evidence="6">
    <location>
        <begin position="79"/>
        <end position="270"/>
    </location>
</feature>
<evidence type="ECO:0000259" key="6">
    <source>
        <dbReference type="PROSITE" id="PS51078"/>
    </source>
</evidence>
<dbReference type="InterPro" id="IPR036390">
    <property type="entry name" value="WH_DNA-bd_sf"/>
</dbReference>
<dbReference type="Gene3D" id="1.10.10.10">
    <property type="entry name" value="Winged helix-like DNA-binding domain superfamily/Winged helix DNA-binding domain"/>
    <property type="match status" value="2"/>
</dbReference>
<dbReference type="SMART" id="SM00346">
    <property type="entry name" value="HTH_ICLR"/>
    <property type="match status" value="2"/>
</dbReference>
<sequence>MPTTRTARRGAEVPAEAVAPLMRGIAVLRRLTEADGSLALGDLERATGLARSTVDRVTLTLARTGYVRIDGRTVTLAPRLMELGNAYLSSVRLPGLLGDRADALADELDETVSLAVPDGGGIRFVHQATRRRAMSLRFRIGDLLPVERTAPGTLFATLWGAGEWQAWRERRASDPEGEGFPSLPKRPCPADDLFEERVAAARADGWAVDDQLIEPGLLALAVPVRDPDGGFACVLSVVSHTSRHTARGLREDLLPRLRDAASAMERRLRDAPPAGTSPSEGALASWTTASKQELGRGFVESLARGLTVVTAFGDGGAALTLSAVARATGLSRASARRALLTLEHLGYVTAEGRDHRLTPRVLALGYPPLSRTTLARIAGPHLSALAGRIQDSASLAVLADDSVQYVARAATHRIMDVDITVGTRFPAYATSLGRVLLADLPPAALAPLLDHAELRPLAPHTLTHRTELEAALERACAEGYALVDEELEAGLRSIAVPVRDRAGSAVASINVAMHSSSRTIEACLEEVLPELRLTAGHIESELHIAARFTQVPLM</sequence>
<evidence type="ECO:0000256" key="2">
    <source>
        <dbReference type="ARBA" id="ARBA00023125"/>
    </source>
</evidence>
<dbReference type="InterPro" id="IPR005471">
    <property type="entry name" value="Tscrpt_reg_IclR_N"/>
</dbReference>
<dbReference type="GO" id="GO:0045893">
    <property type="term" value="P:positive regulation of DNA-templated transcription"/>
    <property type="evidence" value="ECO:0007669"/>
    <property type="project" value="InterPro"/>
</dbReference>
<name>A0AAU1LLA0_9ACTN</name>